<comment type="caution">
    <text evidence="1">The sequence shown here is derived from an EMBL/GenBank/DDBJ whole genome shotgun (WGS) entry which is preliminary data.</text>
</comment>
<name>A0ABQ3GIQ5_9MICC</name>
<accession>A0ABQ3GIQ5</accession>
<dbReference type="Pfam" id="PF15931">
    <property type="entry name" value="DUF4747"/>
    <property type="match status" value="1"/>
</dbReference>
<dbReference type="Proteomes" id="UP000642819">
    <property type="component" value="Unassembled WGS sequence"/>
</dbReference>
<organism evidence="1 2">
    <name type="scientific">Zhihengliuella salsuginis</name>
    <dbReference type="NCBI Taxonomy" id="578222"/>
    <lineage>
        <taxon>Bacteria</taxon>
        <taxon>Bacillati</taxon>
        <taxon>Actinomycetota</taxon>
        <taxon>Actinomycetes</taxon>
        <taxon>Micrococcales</taxon>
        <taxon>Micrococcaceae</taxon>
        <taxon>Zhihengliuella</taxon>
    </lineage>
</organism>
<protein>
    <submittedName>
        <fullName evidence="1">Uncharacterized protein</fullName>
    </submittedName>
</protein>
<dbReference type="RefSeq" id="WP_189349620.1">
    <property type="nucleotide sequence ID" value="NZ_BMXK01000006.1"/>
</dbReference>
<gene>
    <name evidence="1" type="ORF">GCM10008096_15930</name>
</gene>
<evidence type="ECO:0000313" key="2">
    <source>
        <dbReference type="Proteomes" id="UP000642819"/>
    </source>
</evidence>
<evidence type="ECO:0000313" key="1">
    <source>
        <dbReference type="EMBL" id="GHD06215.1"/>
    </source>
</evidence>
<dbReference type="InterPro" id="IPR031832">
    <property type="entry name" value="DUF4747"/>
</dbReference>
<keyword evidence="2" id="KW-1185">Reference proteome</keyword>
<dbReference type="EMBL" id="BMXK01000006">
    <property type="protein sequence ID" value="GHD06215.1"/>
    <property type="molecule type" value="Genomic_DNA"/>
</dbReference>
<sequence>MGEDTVAITETSSRGGMLAFRFVSGNSTELPVMYDPNTATTASVNPGGNRFVVNGAWVIVYPAERIVLLERKRPGVPVYQIEKFLSNFGRGRLGMAGLTMSLNPIPSRSFEEEVSRFTRIREASITLKRPNHSWTKSAEAMLGELGESNAGAVQLQLNADRGQSLSKTRGVVNEVIELARRPINALKNAVIKGRTPEYEGERSVSLQKHVVKGTARIDPHSDAIDQLAPLLEVASQMVEEIGDLEWRND</sequence>
<proteinExistence type="predicted"/>
<reference evidence="2" key="1">
    <citation type="journal article" date="2019" name="Int. J. Syst. Evol. Microbiol.">
        <title>The Global Catalogue of Microorganisms (GCM) 10K type strain sequencing project: providing services to taxonomists for standard genome sequencing and annotation.</title>
        <authorList>
            <consortium name="The Broad Institute Genomics Platform"/>
            <consortium name="The Broad Institute Genome Sequencing Center for Infectious Disease"/>
            <person name="Wu L."/>
            <person name="Ma J."/>
        </authorList>
    </citation>
    <scope>NUCLEOTIDE SEQUENCE [LARGE SCALE GENOMIC DNA]</scope>
    <source>
        <strain evidence="2">KCTC 19466</strain>
    </source>
</reference>